<evidence type="ECO:0000313" key="5">
    <source>
        <dbReference type="EMBL" id="KAJ57459.1"/>
    </source>
</evidence>
<dbReference type="SFLD" id="SFLDS00019">
    <property type="entry name" value="Glutathione_Transferase_(cytos"/>
    <property type="match status" value="1"/>
</dbReference>
<feature type="active site" description="Proton donor/acceptor" evidence="1">
    <location>
        <position position="184"/>
    </location>
</feature>
<dbReference type="RefSeq" id="WP_035255810.1">
    <property type="nucleotide sequence ID" value="NZ_JFKE01000001.1"/>
</dbReference>
<dbReference type="PANTHER" id="PTHR32419">
    <property type="entry name" value="GLUTATHIONYL-HYDROQUINONE REDUCTASE"/>
    <property type="match status" value="1"/>
</dbReference>
<dbReference type="Pfam" id="PF13409">
    <property type="entry name" value="GST_N_2"/>
    <property type="match status" value="1"/>
</dbReference>
<feature type="binding site" evidence="2">
    <location>
        <begin position="123"/>
        <end position="126"/>
    </location>
    <ligand>
        <name>glutathione</name>
        <dbReference type="ChEBI" id="CHEBI:57925"/>
    </ligand>
</feature>
<dbReference type="GO" id="GO:0004364">
    <property type="term" value="F:glutathione transferase activity"/>
    <property type="evidence" value="ECO:0007669"/>
    <property type="project" value="InterPro"/>
</dbReference>
<name>A0A037ZN08_9RHOB</name>
<comment type="caution">
    <text evidence="5">The sequence shown here is derived from an EMBL/GenBank/DDBJ whole genome shotgun (WGS) entry which is preliminary data.</text>
</comment>
<dbReference type="InterPro" id="IPR047047">
    <property type="entry name" value="GST_Omega-like_C"/>
</dbReference>
<organism evidence="5 6">
    <name type="scientific">Actibacterium mucosum KCTC 23349</name>
    <dbReference type="NCBI Taxonomy" id="1454373"/>
    <lineage>
        <taxon>Bacteria</taxon>
        <taxon>Pseudomonadati</taxon>
        <taxon>Pseudomonadota</taxon>
        <taxon>Alphaproteobacteria</taxon>
        <taxon>Rhodobacterales</taxon>
        <taxon>Roseobacteraceae</taxon>
        <taxon>Actibacterium</taxon>
    </lineage>
</organism>
<feature type="active site" description="Nucleophile" evidence="1">
    <location>
        <position position="58"/>
    </location>
</feature>
<dbReference type="Gene3D" id="3.40.30.10">
    <property type="entry name" value="Glutaredoxin"/>
    <property type="match status" value="1"/>
</dbReference>
<reference evidence="5 6" key="1">
    <citation type="submission" date="2014-03" db="EMBL/GenBank/DDBJ databases">
        <title>Draft Genome Sequence of Actibacterium mucosum KCTC 23349, a Marine Alphaproteobacterium with Complex Ionic Requirements Isolated from Mediterranean Seawater at Malvarrosa Beach, Valencia, Spain.</title>
        <authorList>
            <person name="Arahal D.R."/>
            <person name="Shao Z."/>
            <person name="Lai Q."/>
            <person name="Pujalte M.J."/>
        </authorList>
    </citation>
    <scope>NUCLEOTIDE SEQUENCE [LARGE SCALE GENOMIC DNA]</scope>
    <source>
        <strain evidence="5 6">KCTC 23349</strain>
    </source>
</reference>
<dbReference type="PIRSF" id="PIRSF015753">
    <property type="entry name" value="GST"/>
    <property type="match status" value="1"/>
</dbReference>
<dbReference type="EMBL" id="JFKE01000001">
    <property type="protein sequence ID" value="KAJ57459.1"/>
    <property type="molecule type" value="Genomic_DNA"/>
</dbReference>
<dbReference type="PROSITE" id="PS50405">
    <property type="entry name" value="GST_CTER"/>
    <property type="match status" value="1"/>
</dbReference>
<dbReference type="AlphaFoldDB" id="A0A037ZN08"/>
<feature type="site" description="Lowers pKa of active site Cys" evidence="3">
    <location>
        <position position="285"/>
    </location>
</feature>
<dbReference type="InterPro" id="IPR016639">
    <property type="entry name" value="GST_Omega/GSH"/>
</dbReference>
<evidence type="ECO:0000256" key="1">
    <source>
        <dbReference type="PIRSR" id="PIRSR015753-1"/>
    </source>
</evidence>
<dbReference type="SUPFAM" id="SSF47616">
    <property type="entry name" value="GST C-terminal domain-like"/>
    <property type="match status" value="1"/>
</dbReference>
<dbReference type="InterPro" id="IPR036282">
    <property type="entry name" value="Glutathione-S-Trfase_C_sf"/>
</dbReference>
<dbReference type="InterPro" id="IPR004045">
    <property type="entry name" value="Glutathione_S-Trfase_N"/>
</dbReference>
<feature type="site" description="Lowers pKa of active site Cys" evidence="3">
    <location>
        <position position="242"/>
    </location>
</feature>
<evidence type="ECO:0000259" key="4">
    <source>
        <dbReference type="PROSITE" id="PS50405"/>
    </source>
</evidence>
<proteinExistence type="predicted"/>
<dbReference type="Proteomes" id="UP000026249">
    <property type="component" value="Unassembled WGS sequence"/>
</dbReference>
<dbReference type="SUPFAM" id="SSF52833">
    <property type="entry name" value="Thioredoxin-like"/>
    <property type="match status" value="1"/>
</dbReference>
<gene>
    <name evidence="5" type="ORF">ACMU_02845</name>
</gene>
<dbReference type="InterPro" id="IPR010987">
    <property type="entry name" value="Glutathione-S-Trfase_C-like"/>
</dbReference>
<dbReference type="CDD" id="cd03190">
    <property type="entry name" value="GST_C_Omega_like"/>
    <property type="match status" value="1"/>
</dbReference>
<dbReference type="SFLD" id="SFLDG01206">
    <property type="entry name" value="Xi.1"/>
    <property type="match status" value="1"/>
</dbReference>
<dbReference type="InterPro" id="IPR036249">
    <property type="entry name" value="Thioredoxin-like_sf"/>
</dbReference>
<accession>A0A037ZN08</accession>
<dbReference type="SFLD" id="SFLDG01148">
    <property type="entry name" value="Xi_(cytGST)"/>
    <property type="match status" value="1"/>
</dbReference>
<dbReference type="GO" id="GO:0005737">
    <property type="term" value="C:cytoplasm"/>
    <property type="evidence" value="ECO:0007669"/>
    <property type="project" value="TreeGrafter"/>
</dbReference>
<dbReference type="STRING" id="1454373.ACMU_02845"/>
<evidence type="ECO:0000256" key="2">
    <source>
        <dbReference type="PIRSR" id="PIRSR015753-2"/>
    </source>
</evidence>
<dbReference type="Pfam" id="PF13410">
    <property type="entry name" value="GST_C_2"/>
    <property type="match status" value="1"/>
</dbReference>
<keyword evidence="5" id="KW-0808">Transferase</keyword>
<evidence type="ECO:0000313" key="6">
    <source>
        <dbReference type="Proteomes" id="UP000026249"/>
    </source>
</evidence>
<sequence length="313" mass="35229">MGVMINGVYHADDPTPDSAADGEYRRAASNIRDRITVDGAEGYAPEPGRYHLYVAWNCPWAHRTLLARGILGLQDVISTSYAKPRRNEDGWIFDVDGPFADPELGVSAMHHVYARQTPPYTGRVTVPVLWDRQTQRIVSNESADIVRMLGQAFAPEAGLYPTDLANEIDRWNTRIYADVNNGVYRAGFARTQAAYDTAVITLFDALDVIEAQLSRTRYLTGDRFTEADLRLFPTLARFDVAYHTAFKCNRNRIADYTNLWAYARDIYQMPGVAGTVDFDIYRQGYFSPSPHRNPHGIVAIGPRFDWTASHGRG</sequence>
<dbReference type="PANTHER" id="PTHR32419:SF6">
    <property type="entry name" value="GLUTATHIONE S-TRANSFERASE OMEGA-LIKE 1-RELATED"/>
    <property type="match status" value="1"/>
</dbReference>
<protein>
    <submittedName>
        <fullName evidence="5">Glutathione S-transferase</fullName>
    </submittedName>
</protein>
<dbReference type="OrthoDB" id="9769158at2"/>
<feature type="domain" description="GST C-terminal" evidence="4">
    <location>
        <begin position="161"/>
        <end position="286"/>
    </location>
</feature>
<dbReference type="Gene3D" id="1.20.1050.10">
    <property type="match status" value="1"/>
</dbReference>
<feature type="binding site" evidence="2">
    <location>
        <begin position="141"/>
        <end position="142"/>
    </location>
    <ligand>
        <name>glutathione</name>
        <dbReference type="ChEBI" id="CHEBI:57925"/>
    </ligand>
</feature>
<feature type="binding site" evidence="2">
    <location>
        <position position="91"/>
    </location>
    <ligand>
        <name>glutathione</name>
        <dbReference type="ChEBI" id="CHEBI:57925"/>
    </ligand>
</feature>
<dbReference type="InterPro" id="IPR040079">
    <property type="entry name" value="Glutathione_S-Trfase"/>
</dbReference>
<evidence type="ECO:0000256" key="3">
    <source>
        <dbReference type="PIRSR" id="PIRSR015753-3"/>
    </source>
</evidence>
<keyword evidence="6" id="KW-1185">Reference proteome</keyword>